<comment type="caution">
    <text evidence="1">The sequence shown here is derived from an EMBL/GenBank/DDBJ whole genome shotgun (WGS) entry which is preliminary data.</text>
</comment>
<proteinExistence type="predicted"/>
<sequence>NSGQCFSLCGLLSRNGRRYKFELGPYNVQMCENIQGKARKLVNPQQIVHPLQFVTVMNATAVHQYITTGPLYPCLNTLITFKYNKH</sequence>
<evidence type="ECO:0000313" key="1">
    <source>
        <dbReference type="EMBL" id="VDI34190.1"/>
    </source>
</evidence>
<organism evidence="1 2">
    <name type="scientific">Mytilus galloprovincialis</name>
    <name type="common">Mediterranean mussel</name>
    <dbReference type="NCBI Taxonomy" id="29158"/>
    <lineage>
        <taxon>Eukaryota</taxon>
        <taxon>Metazoa</taxon>
        <taxon>Spiralia</taxon>
        <taxon>Lophotrochozoa</taxon>
        <taxon>Mollusca</taxon>
        <taxon>Bivalvia</taxon>
        <taxon>Autobranchia</taxon>
        <taxon>Pteriomorphia</taxon>
        <taxon>Mytilida</taxon>
        <taxon>Mytiloidea</taxon>
        <taxon>Mytilidae</taxon>
        <taxon>Mytilinae</taxon>
        <taxon>Mytilus</taxon>
    </lineage>
</organism>
<dbReference type="Proteomes" id="UP000596742">
    <property type="component" value="Unassembled WGS sequence"/>
</dbReference>
<feature type="non-terminal residue" evidence="1">
    <location>
        <position position="1"/>
    </location>
</feature>
<protein>
    <submittedName>
        <fullName evidence="1">Uncharacterized protein</fullName>
    </submittedName>
</protein>
<reference evidence="1" key="1">
    <citation type="submission" date="2018-11" db="EMBL/GenBank/DDBJ databases">
        <authorList>
            <person name="Alioto T."/>
            <person name="Alioto T."/>
        </authorList>
    </citation>
    <scope>NUCLEOTIDE SEQUENCE</scope>
</reference>
<name>A0A8B6EI33_MYTGA</name>
<accession>A0A8B6EI33</accession>
<dbReference type="AlphaFoldDB" id="A0A8B6EI33"/>
<dbReference type="EMBL" id="UYJE01005128">
    <property type="protein sequence ID" value="VDI34190.1"/>
    <property type="molecule type" value="Genomic_DNA"/>
</dbReference>
<gene>
    <name evidence="1" type="ORF">MGAL_10B077477</name>
</gene>
<evidence type="ECO:0000313" key="2">
    <source>
        <dbReference type="Proteomes" id="UP000596742"/>
    </source>
</evidence>
<keyword evidence="2" id="KW-1185">Reference proteome</keyword>
<dbReference type="OrthoDB" id="6131460at2759"/>